<dbReference type="InterPro" id="IPR036179">
    <property type="entry name" value="Ig-like_dom_sf"/>
</dbReference>
<dbReference type="InParanoid" id="F7BNX3"/>
<keyword evidence="5" id="KW-1185">Reference proteome</keyword>
<dbReference type="GO" id="GO:0007411">
    <property type="term" value="P:axon guidance"/>
    <property type="evidence" value="ECO:0000318"/>
    <property type="project" value="GO_Central"/>
</dbReference>
<feature type="chain" id="PRO_5003348603" description="Ig-like domain-containing protein" evidence="2">
    <location>
        <begin position="20"/>
        <end position="353"/>
    </location>
</feature>
<name>F7BNX3_CIOIN</name>
<reference evidence="4" key="4">
    <citation type="submission" date="2025-09" db="UniProtKB">
        <authorList>
            <consortium name="Ensembl"/>
        </authorList>
    </citation>
    <scope>IDENTIFICATION</scope>
</reference>
<reference evidence="5" key="1">
    <citation type="journal article" date="2002" name="Science">
        <title>The draft genome of Ciona intestinalis: insights into chordate and vertebrate origins.</title>
        <authorList>
            <person name="Dehal P."/>
            <person name="Satou Y."/>
            <person name="Campbell R.K."/>
            <person name="Chapman J."/>
            <person name="Degnan B."/>
            <person name="De Tomaso A."/>
            <person name="Davidson B."/>
            <person name="Di Gregorio A."/>
            <person name="Gelpke M."/>
            <person name="Goodstein D.M."/>
            <person name="Harafuji N."/>
            <person name="Hastings K.E."/>
            <person name="Ho I."/>
            <person name="Hotta K."/>
            <person name="Huang W."/>
            <person name="Kawashima T."/>
            <person name="Lemaire P."/>
            <person name="Martinez D."/>
            <person name="Meinertzhagen I.A."/>
            <person name="Necula S."/>
            <person name="Nonaka M."/>
            <person name="Putnam N."/>
            <person name="Rash S."/>
            <person name="Saiga H."/>
            <person name="Satake M."/>
            <person name="Terry A."/>
            <person name="Yamada L."/>
            <person name="Wang H.G."/>
            <person name="Awazu S."/>
            <person name="Azumi K."/>
            <person name="Boore J."/>
            <person name="Branno M."/>
            <person name="Chin-Bow S."/>
            <person name="DeSantis R."/>
            <person name="Doyle S."/>
            <person name="Francino P."/>
            <person name="Keys D.N."/>
            <person name="Haga S."/>
            <person name="Hayashi H."/>
            <person name="Hino K."/>
            <person name="Imai K.S."/>
            <person name="Inaba K."/>
            <person name="Kano S."/>
            <person name="Kobayashi K."/>
            <person name="Kobayashi M."/>
            <person name="Lee B.I."/>
            <person name="Makabe K.W."/>
            <person name="Manohar C."/>
            <person name="Matassi G."/>
            <person name="Medina M."/>
            <person name="Mochizuki Y."/>
            <person name="Mount S."/>
            <person name="Morishita T."/>
            <person name="Miura S."/>
            <person name="Nakayama A."/>
            <person name="Nishizaka S."/>
            <person name="Nomoto H."/>
            <person name="Ohta F."/>
            <person name="Oishi K."/>
            <person name="Rigoutsos I."/>
            <person name="Sano M."/>
            <person name="Sasaki A."/>
            <person name="Sasakura Y."/>
            <person name="Shoguchi E."/>
            <person name="Shin-i T."/>
            <person name="Spagnuolo A."/>
            <person name="Stainier D."/>
            <person name="Suzuki M.M."/>
            <person name="Tassy O."/>
            <person name="Takatori N."/>
            <person name="Tokuoka M."/>
            <person name="Yagi K."/>
            <person name="Yoshizaki F."/>
            <person name="Wada S."/>
            <person name="Zhang C."/>
            <person name="Hyatt P.D."/>
            <person name="Larimer F."/>
            <person name="Detter C."/>
            <person name="Doggett N."/>
            <person name="Glavina T."/>
            <person name="Hawkins T."/>
            <person name="Richardson P."/>
            <person name="Lucas S."/>
            <person name="Kohara Y."/>
            <person name="Levine M."/>
            <person name="Satoh N."/>
            <person name="Rokhsar D.S."/>
        </authorList>
    </citation>
    <scope>NUCLEOTIDE SEQUENCE [LARGE SCALE GENOMIC DNA]</scope>
</reference>
<dbReference type="EMBL" id="EAAA01002764">
    <property type="status" value="NOT_ANNOTATED_CDS"/>
    <property type="molecule type" value="Genomic_DNA"/>
</dbReference>
<feature type="domain" description="Ig-like" evidence="3">
    <location>
        <begin position="117"/>
        <end position="209"/>
    </location>
</feature>
<dbReference type="GO" id="GO:0070593">
    <property type="term" value="P:dendrite self-avoidance"/>
    <property type="evidence" value="ECO:0000318"/>
    <property type="project" value="GO_Central"/>
</dbReference>
<dbReference type="GO" id="GO:0030424">
    <property type="term" value="C:axon"/>
    <property type="evidence" value="ECO:0000318"/>
    <property type="project" value="GO_Central"/>
</dbReference>
<keyword evidence="1" id="KW-0393">Immunoglobulin domain</keyword>
<dbReference type="Proteomes" id="UP000008144">
    <property type="component" value="Chromosome 8"/>
</dbReference>
<evidence type="ECO:0000256" key="2">
    <source>
        <dbReference type="SAM" id="SignalP"/>
    </source>
</evidence>
<organism evidence="4 5">
    <name type="scientific">Ciona intestinalis</name>
    <name type="common">Transparent sea squirt</name>
    <name type="synonym">Ascidia intestinalis</name>
    <dbReference type="NCBI Taxonomy" id="7719"/>
    <lineage>
        <taxon>Eukaryota</taxon>
        <taxon>Metazoa</taxon>
        <taxon>Chordata</taxon>
        <taxon>Tunicata</taxon>
        <taxon>Ascidiacea</taxon>
        <taxon>Phlebobranchia</taxon>
        <taxon>Cionidae</taxon>
        <taxon>Ciona</taxon>
    </lineage>
</organism>
<dbReference type="GO" id="GO:0007156">
    <property type="term" value="P:homophilic cell adhesion via plasma membrane adhesion molecules"/>
    <property type="evidence" value="ECO:0000318"/>
    <property type="project" value="GO_Central"/>
</dbReference>
<keyword evidence="2" id="KW-0732">Signal</keyword>
<accession>F7BNX3</accession>
<feature type="signal peptide" evidence="2">
    <location>
        <begin position="1"/>
        <end position="19"/>
    </location>
</feature>
<dbReference type="PROSITE" id="PS50835">
    <property type="entry name" value="IG_LIKE"/>
    <property type="match status" value="4"/>
</dbReference>
<dbReference type="InterPro" id="IPR007110">
    <property type="entry name" value="Ig-like_dom"/>
</dbReference>
<dbReference type="GeneTree" id="ENSGT00940000159193"/>
<sequence>MRNKLRSCVFILLLSFSAANIFIEEPSDKLVPSDSTAIISFTCKANVVDPVYTWRKDGSPVDTADGSRFQVHGGTLEISNPQDSDAGDYQCVLSSVDGTVVSNYGKLVFGWVGEFSPSVNEPVTTVVGKGVSIKCPQPSYAPEHSVSFYWEAIDKNTRIQTPCNQSHYVSQTDGTLYIANPTAIDQDTLTCNVRSLWKYNGKPEKAESSIVPLTVDSSNVEFDPEFMLVPKPVTNAKRGGYAIIECFASGRPTPQLSWTKLDGPMPVNHTISEAGQLILKAVTEDMAGTYRCTAVNSKGSTHADGELRLEYAPQWTSPISSFSVDRTTSASIQCGAIAVPTPSFTWLKNGVVL</sequence>
<reference evidence="4" key="2">
    <citation type="journal article" date="2008" name="Genome Biol.">
        <title>Improved genome assembly and evidence-based global gene model set for the chordate Ciona intestinalis: new insight into intron and operon populations.</title>
        <authorList>
            <person name="Satou Y."/>
            <person name="Mineta K."/>
            <person name="Ogasawara M."/>
            <person name="Sasakura Y."/>
            <person name="Shoguchi E."/>
            <person name="Ueno K."/>
            <person name="Yamada L."/>
            <person name="Matsumoto J."/>
            <person name="Wasserscheid J."/>
            <person name="Dewar K."/>
            <person name="Wiley G.B."/>
            <person name="Macmil S.L."/>
            <person name="Roe B.A."/>
            <person name="Zeller R.W."/>
            <person name="Hastings K.E."/>
            <person name="Lemaire P."/>
            <person name="Lindquist E."/>
            <person name="Endo T."/>
            <person name="Hotta K."/>
            <person name="Inaba K."/>
        </authorList>
    </citation>
    <scope>NUCLEOTIDE SEQUENCE [LARGE SCALE GENOMIC DNA]</scope>
    <source>
        <strain evidence="4">wild type</strain>
    </source>
</reference>
<evidence type="ECO:0000313" key="4">
    <source>
        <dbReference type="Ensembl" id="ENSCINP00000024167.2"/>
    </source>
</evidence>
<dbReference type="InterPro" id="IPR013783">
    <property type="entry name" value="Ig-like_fold"/>
</dbReference>
<evidence type="ECO:0000313" key="5">
    <source>
        <dbReference type="Proteomes" id="UP000008144"/>
    </source>
</evidence>
<feature type="domain" description="Ig-like" evidence="3">
    <location>
        <begin position="224"/>
        <end position="308"/>
    </location>
</feature>
<dbReference type="InterPro" id="IPR003598">
    <property type="entry name" value="Ig_sub2"/>
</dbReference>
<evidence type="ECO:0000259" key="3">
    <source>
        <dbReference type="PROSITE" id="PS50835"/>
    </source>
</evidence>
<feature type="domain" description="Ig-like" evidence="3">
    <location>
        <begin position="313"/>
        <end position="353"/>
    </location>
</feature>
<dbReference type="Gene3D" id="2.60.40.10">
    <property type="entry name" value="Immunoglobulins"/>
    <property type="match status" value="4"/>
</dbReference>
<dbReference type="AlphaFoldDB" id="F7BNX3"/>
<dbReference type="PANTHER" id="PTHR10075">
    <property type="entry name" value="BASIGIN RELATED"/>
    <property type="match status" value="1"/>
</dbReference>
<dbReference type="HOGENOM" id="CLU_031912_1_0_1"/>
<dbReference type="GO" id="GO:0098632">
    <property type="term" value="F:cell-cell adhesion mediator activity"/>
    <property type="evidence" value="ECO:0000318"/>
    <property type="project" value="GO_Central"/>
</dbReference>
<dbReference type="SMART" id="SM00408">
    <property type="entry name" value="IGc2"/>
    <property type="match status" value="2"/>
</dbReference>
<dbReference type="SMART" id="SM00409">
    <property type="entry name" value="IG"/>
    <property type="match status" value="3"/>
</dbReference>
<proteinExistence type="predicted"/>
<protein>
    <recommendedName>
        <fullName evidence="3">Ig-like domain-containing protein</fullName>
    </recommendedName>
</protein>
<evidence type="ECO:0000256" key="1">
    <source>
        <dbReference type="ARBA" id="ARBA00023319"/>
    </source>
</evidence>
<dbReference type="OMA" id="QFENECE"/>
<feature type="domain" description="Ig-like" evidence="3">
    <location>
        <begin position="19"/>
        <end position="102"/>
    </location>
</feature>
<dbReference type="Ensembl" id="ENSCINT00000024413.2">
    <property type="protein sequence ID" value="ENSCINP00000024167.2"/>
    <property type="gene ID" value="ENSCING00000013107.2"/>
</dbReference>
<dbReference type="InterPro" id="IPR003599">
    <property type="entry name" value="Ig_sub"/>
</dbReference>
<dbReference type="GO" id="GO:0005886">
    <property type="term" value="C:plasma membrane"/>
    <property type="evidence" value="ECO:0000318"/>
    <property type="project" value="GO_Central"/>
</dbReference>
<dbReference type="Pfam" id="PF13927">
    <property type="entry name" value="Ig_3"/>
    <property type="match status" value="2"/>
</dbReference>
<dbReference type="PANTHER" id="PTHR10075:SF100">
    <property type="entry name" value="FASCICLIN-2"/>
    <property type="match status" value="1"/>
</dbReference>
<dbReference type="SUPFAM" id="SSF48726">
    <property type="entry name" value="Immunoglobulin"/>
    <property type="match status" value="4"/>
</dbReference>
<dbReference type="STRING" id="7719.ENSCINP00000024167"/>
<reference evidence="4" key="3">
    <citation type="submission" date="2025-08" db="UniProtKB">
        <authorList>
            <consortium name="Ensembl"/>
        </authorList>
    </citation>
    <scope>IDENTIFICATION</scope>
</reference>